<organism evidence="6 7">
    <name type="scientific">Ktedonobacter racemifer DSM 44963</name>
    <dbReference type="NCBI Taxonomy" id="485913"/>
    <lineage>
        <taxon>Bacteria</taxon>
        <taxon>Bacillati</taxon>
        <taxon>Chloroflexota</taxon>
        <taxon>Ktedonobacteria</taxon>
        <taxon>Ktedonobacterales</taxon>
        <taxon>Ktedonobacteraceae</taxon>
        <taxon>Ktedonobacter</taxon>
    </lineage>
</organism>
<reference evidence="6 7" key="1">
    <citation type="journal article" date="2011" name="Stand. Genomic Sci.">
        <title>Non-contiguous finished genome sequence and contextual data of the filamentous soil bacterium Ktedonobacter racemifer type strain (SOSP1-21).</title>
        <authorList>
            <person name="Chang Y.J."/>
            <person name="Land M."/>
            <person name="Hauser L."/>
            <person name="Chertkov O."/>
            <person name="Del Rio T.G."/>
            <person name="Nolan M."/>
            <person name="Copeland A."/>
            <person name="Tice H."/>
            <person name="Cheng J.F."/>
            <person name="Lucas S."/>
            <person name="Han C."/>
            <person name="Goodwin L."/>
            <person name="Pitluck S."/>
            <person name="Ivanova N."/>
            <person name="Ovchinikova G."/>
            <person name="Pati A."/>
            <person name="Chen A."/>
            <person name="Palaniappan K."/>
            <person name="Mavromatis K."/>
            <person name="Liolios K."/>
            <person name="Brettin T."/>
            <person name="Fiebig A."/>
            <person name="Rohde M."/>
            <person name="Abt B."/>
            <person name="Goker M."/>
            <person name="Detter J.C."/>
            <person name="Woyke T."/>
            <person name="Bristow J."/>
            <person name="Eisen J.A."/>
            <person name="Markowitz V."/>
            <person name="Hugenholtz P."/>
            <person name="Kyrpides N.C."/>
            <person name="Klenk H.P."/>
            <person name="Lapidus A."/>
        </authorList>
    </citation>
    <scope>NUCLEOTIDE SEQUENCE [LARGE SCALE GENOMIC DNA]</scope>
    <source>
        <strain evidence="7">DSM 44963</strain>
    </source>
</reference>
<dbReference type="PROSITE" id="PS50893">
    <property type="entry name" value="ABC_TRANSPORTER_2"/>
    <property type="match status" value="1"/>
</dbReference>
<dbReference type="RefSeq" id="WP_007916177.1">
    <property type="nucleotide sequence ID" value="NZ_ADVG01000003.1"/>
</dbReference>
<evidence type="ECO:0000256" key="2">
    <source>
        <dbReference type="ARBA" id="ARBA00022448"/>
    </source>
</evidence>
<dbReference type="InterPro" id="IPR015854">
    <property type="entry name" value="ABC_transpr_LolD-like"/>
</dbReference>
<dbReference type="PROSITE" id="PS00211">
    <property type="entry name" value="ABC_TRANSPORTER_1"/>
    <property type="match status" value="1"/>
</dbReference>
<dbReference type="InterPro" id="IPR003439">
    <property type="entry name" value="ABC_transporter-like_ATP-bd"/>
</dbReference>
<sequence>MNVLEAVDLYRFYHSGEEETLALRGVSLHVQTGEIVAVMGPSGSGKSTLLSCLAGLDEPDGGHVVLMGKRLTHKPESVRAAMRAAEIGILLQSRNLFEHLSVIENMRLQMHLARKFDRQRLDSLIDLVGLTHRRHARPSQLSGGEAARAGLAVALSTNPHVLLADEPTGEVDAETEQDIVRLFTSLRQQGGATLIVTHSDELAAQADRIVRLLDGRVING</sequence>
<dbReference type="InterPro" id="IPR027417">
    <property type="entry name" value="P-loop_NTPase"/>
</dbReference>
<dbReference type="Pfam" id="PF00005">
    <property type="entry name" value="ABC_tran"/>
    <property type="match status" value="1"/>
</dbReference>
<dbReference type="PANTHER" id="PTHR24220:SF689">
    <property type="entry name" value="LIPOPROTEIN-RELEASING SYSTEM ATP-BINDING PROTEIN LOLD"/>
    <property type="match status" value="1"/>
</dbReference>
<dbReference type="SMART" id="SM00382">
    <property type="entry name" value="AAA"/>
    <property type="match status" value="1"/>
</dbReference>
<keyword evidence="3" id="KW-0547">Nucleotide-binding</keyword>
<dbReference type="InterPro" id="IPR017911">
    <property type="entry name" value="MacB-like_ATP-bd"/>
</dbReference>
<dbReference type="InterPro" id="IPR003593">
    <property type="entry name" value="AAA+_ATPase"/>
</dbReference>
<evidence type="ECO:0000256" key="1">
    <source>
        <dbReference type="ARBA" id="ARBA00005417"/>
    </source>
</evidence>
<keyword evidence="2" id="KW-0813">Transport</keyword>
<name>D6TWF8_KTERA</name>
<gene>
    <name evidence="6" type="ORF">Krac_5612</name>
</gene>
<dbReference type="GO" id="GO:0016887">
    <property type="term" value="F:ATP hydrolysis activity"/>
    <property type="evidence" value="ECO:0007669"/>
    <property type="project" value="InterPro"/>
</dbReference>
<dbReference type="SUPFAM" id="SSF52540">
    <property type="entry name" value="P-loop containing nucleoside triphosphate hydrolases"/>
    <property type="match status" value="1"/>
</dbReference>
<dbReference type="InParanoid" id="D6TWF8"/>
<accession>D6TWF8</accession>
<evidence type="ECO:0000313" key="6">
    <source>
        <dbReference type="EMBL" id="EFH84541.1"/>
    </source>
</evidence>
<protein>
    <submittedName>
        <fullName evidence="6">ABC transporter related protein</fullName>
    </submittedName>
</protein>
<comment type="similarity">
    <text evidence="1">Belongs to the ABC transporter superfamily.</text>
</comment>
<dbReference type="CDD" id="cd03255">
    <property type="entry name" value="ABC_MJ0796_LolCDE_FtsE"/>
    <property type="match status" value="1"/>
</dbReference>
<dbReference type="InterPro" id="IPR017871">
    <property type="entry name" value="ABC_transporter-like_CS"/>
</dbReference>
<evidence type="ECO:0000313" key="7">
    <source>
        <dbReference type="Proteomes" id="UP000004508"/>
    </source>
</evidence>
<evidence type="ECO:0000256" key="4">
    <source>
        <dbReference type="ARBA" id="ARBA00022840"/>
    </source>
</evidence>
<dbReference type="GO" id="GO:0005524">
    <property type="term" value="F:ATP binding"/>
    <property type="evidence" value="ECO:0007669"/>
    <property type="project" value="UniProtKB-KW"/>
</dbReference>
<evidence type="ECO:0000256" key="3">
    <source>
        <dbReference type="ARBA" id="ARBA00022741"/>
    </source>
</evidence>
<dbReference type="AlphaFoldDB" id="D6TWF8"/>
<comment type="caution">
    <text evidence="6">The sequence shown here is derived from an EMBL/GenBank/DDBJ whole genome shotgun (WGS) entry which is preliminary data.</text>
</comment>
<dbReference type="Proteomes" id="UP000004508">
    <property type="component" value="Unassembled WGS sequence"/>
</dbReference>
<feature type="domain" description="ABC transporter" evidence="5">
    <location>
        <begin position="4"/>
        <end position="218"/>
    </location>
</feature>
<dbReference type="GO" id="GO:0005886">
    <property type="term" value="C:plasma membrane"/>
    <property type="evidence" value="ECO:0007669"/>
    <property type="project" value="TreeGrafter"/>
</dbReference>
<dbReference type="STRING" id="485913.Krac_5612"/>
<keyword evidence="4" id="KW-0067">ATP-binding</keyword>
<dbReference type="Gene3D" id="3.40.50.300">
    <property type="entry name" value="P-loop containing nucleotide triphosphate hydrolases"/>
    <property type="match status" value="1"/>
</dbReference>
<keyword evidence="7" id="KW-1185">Reference proteome</keyword>
<dbReference type="GO" id="GO:0022857">
    <property type="term" value="F:transmembrane transporter activity"/>
    <property type="evidence" value="ECO:0007669"/>
    <property type="project" value="TreeGrafter"/>
</dbReference>
<dbReference type="OrthoDB" id="501320at2"/>
<dbReference type="eggNOG" id="COG1136">
    <property type="taxonomic scope" value="Bacteria"/>
</dbReference>
<dbReference type="PANTHER" id="PTHR24220">
    <property type="entry name" value="IMPORT ATP-BINDING PROTEIN"/>
    <property type="match status" value="1"/>
</dbReference>
<proteinExistence type="inferred from homology"/>
<evidence type="ECO:0000259" key="5">
    <source>
        <dbReference type="PROSITE" id="PS50893"/>
    </source>
</evidence>
<dbReference type="EMBL" id="ADVG01000003">
    <property type="protein sequence ID" value="EFH84541.1"/>
    <property type="molecule type" value="Genomic_DNA"/>
</dbReference>